<protein>
    <submittedName>
        <fullName evidence="1">Tetratricopeptide repeat protein</fullName>
    </submittedName>
</protein>
<keyword evidence="2" id="KW-1185">Reference proteome</keyword>
<dbReference type="SUPFAM" id="SSF48452">
    <property type="entry name" value="TPR-like"/>
    <property type="match status" value="1"/>
</dbReference>
<name>A0ABS3ARR4_9BACT</name>
<dbReference type="InterPro" id="IPR011990">
    <property type="entry name" value="TPR-like_helical_dom_sf"/>
</dbReference>
<organism evidence="1 2">
    <name type="scientific">Simkania negevensis</name>
    <dbReference type="NCBI Taxonomy" id="83561"/>
    <lineage>
        <taxon>Bacteria</taxon>
        <taxon>Pseudomonadati</taxon>
        <taxon>Chlamydiota</taxon>
        <taxon>Chlamydiia</taxon>
        <taxon>Parachlamydiales</taxon>
        <taxon>Simkaniaceae</taxon>
        <taxon>Simkania</taxon>
    </lineage>
</organism>
<reference evidence="1 2" key="1">
    <citation type="submission" date="2021-02" db="EMBL/GenBank/DDBJ databases">
        <title>Activity-based single-cell genomes from oceanic crustal fluid captures similar information to metagenomic and metatranscriptomic surveys with orders of magnitude less sampling.</title>
        <authorList>
            <person name="D'Angelo T.S."/>
            <person name="Orcutt B.N."/>
        </authorList>
    </citation>
    <scope>NUCLEOTIDE SEQUENCE [LARGE SCALE GENOMIC DNA]</scope>
    <source>
        <strain evidence="1">AH-315-G07</strain>
    </source>
</reference>
<evidence type="ECO:0000313" key="1">
    <source>
        <dbReference type="EMBL" id="MBN4067427.1"/>
    </source>
</evidence>
<accession>A0ABS3ARR4</accession>
<dbReference type="InterPro" id="IPR019734">
    <property type="entry name" value="TPR_rpt"/>
</dbReference>
<evidence type="ECO:0000313" key="2">
    <source>
        <dbReference type="Proteomes" id="UP000722121"/>
    </source>
</evidence>
<dbReference type="Gene3D" id="1.25.40.10">
    <property type="entry name" value="Tetratricopeptide repeat domain"/>
    <property type="match status" value="3"/>
</dbReference>
<dbReference type="EMBL" id="JAFITR010000140">
    <property type="protein sequence ID" value="MBN4067427.1"/>
    <property type="molecule type" value="Genomic_DNA"/>
</dbReference>
<sequence>DTAKQQVGRAEAAFEKVLKSELNEQAALSLATLWLLEEKLFNTPAYPKINELFAKNVLFQSTARQGEAFLLLARSALIEKEKEDYFAEATNATFRETSLYGQAWFEKGLFEYNQALNAKESKEPLQVTLNKASTSLANAFQFLKKDHPTKAAEALKTQALAELKKDSFEGVENGYRLLSSFFNRYNKLLHELDDQGMTYYLHNYAASKLIDHANDKDALLHAVETASSSLKNAFPTSSYLPENLHILATLYFQLSRYEKAEETFLRLAMDFPSSPYAGDAWFWTSESADWQQRDQPVVAAYRRHVFEKYPHSAHAPEAFFRVYSFSQYLQGDPAAIEHLNTMEERYPTSYYLIAAHYLLGLHQANIAQDKTDPKKQTHALLAATTHFDQAQKSFDLFYEKEAIPTQEVDYFASIRYRALLQKASVSYNKAYSEEEGPKKQVSFDTAIATLQQVTREFDDPTHSLASRFHTNNHYPSILEEAEYLLGKSLNEAGDKTAAEAIFSKMLDRYHKDKIKRGYYLSRAWNQLAILTEEKGEYALALQYLNHAEESAIGQVLKTDQRLDLWTQQAECLIALKEFDHAMLKLSSIINDNSASSQRVYAMFLRAQVYEQQGNEELALKQLEATAKKSGPWAMQAKEKLRKKYVPY</sequence>
<proteinExistence type="predicted"/>
<comment type="caution">
    <text evidence="1">The sequence shown here is derived from an EMBL/GenBank/DDBJ whole genome shotgun (WGS) entry which is preliminary data.</text>
</comment>
<dbReference type="Pfam" id="PF13174">
    <property type="entry name" value="TPR_6"/>
    <property type="match status" value="1"/>
</dbReference>
<dbReference type="Proteomes" id="UP000722121">
    <property type="component" value="Unassembled WGS sequence"/>
</dbReference>
<feature type="non-terminal residue" evidence="1">
    <location>
        <position position="1"/>
    </location>
</feature>
<gene>
    <name evidence="1" type="ORF">JYU14_05025</name>
</gene>